<comment type="caution">
    <text evidence="2">The sequence shown here is derived from an EMBL/GenBank/DDBJ whole genome shotgun (WGS) entry which is preliminary data.</text>
</comment>
<keyword evidence="1" id="KW-0732">Signal</keyword>
<proteinExistence type="predicted"/>
<dbReference type="AlphaFoldDB" id="A0A1Z5J4G9"/>
<sequence length="319" mass="35382" precursor="true">MRKKETLLAIFVLGIGLTGLAGCGHDPEDAEKANSVAFMKTSKNKQPQVWFKGELDDGEIHKDSAINDVLVTKNGKVTDYSMTNITFQQIKGKNNDQLIKLAKTLDKKGLKPVIASQKSLLKEQLITAKKNLKEQQSSKKDWDKLSDAEKDAAKFGSLSDAGSPESIRDAQKQVNQYTTFVNQISQKKYPYIAPKTSPIVAYVNTDDNDKSVTAELLGWQGYTFTFPVADNNDQKDLTKLTHKADTTGRINKMDLNGIMGAPISILGDKYIGYYLYSENDDSQEDTFLITKTQNSKAKAQLDEAKTSGIKKTNTSLTEY</sequence>
<feature type="signal peptide" evidence="1">
    <location>
        <begin position="1"/>
        <end position="21"/>
    </location>
</feature>
<protein>
    <recommendedName>
        <fullName evidence="4">Lipoprotein</fullName>
    </recommendedName>
</protein>
<accession>A0A1Z5J4G9</accession>
<evidence type="ECO:0000313" key="3">
    <source>
        <dbReference type="Proteomes" id="UP000223370"/>
    </source>
</evidence>
<dbReference type="Proteomes" id="UP000223370">
    <property type="component" value="Unassembled WGS sequence"/>
</dbReference>
<organism evidence="2 3">
    <name type="scientific">Secundilactobacillus silagincola</name>
    <dbReference type="NCBI Taxonomy" id="1714681"/>
    <lineage>
        <taxon>Bacteria</taxon>
        <taxon>Bacillati</taxon>
        <taxon>Bacillota</taxon>
        <taxon>Bacilli</taxon>
        <taxon>Lactobacillales</taxon>
        <taxon>Lactobacillaceae</taxon>
        <taxon>Secundilactobacillus</taxon>
    </lineage>
</organism>
<keyword evidence="3" id="KW-1185">Reference proteome</keyword>
<dbReference type="RefSeq" id="WP_098826135.1">
    <property type="nucleotide sequence ID" value="NZ_BCMJ01000011.1"/>
</dbReference>
<name>A0A1Z5J4G9_9LACO</name>
<reference evidence="2 3" key="1">
    <citation type="submission" date="2015-11" db="EMBL/GenBank/DDBJ databases">
        <title>Draft genome sequences of new species of the genus Lactobacillus isolated from orchardgrass silage.</title>
        <authorList>
            <person name="Tohno M."/>
            <person name="Tanizawa Y."/>
            <person name="Arita M."/>
        </authorList>
    </citation>
    <scope>NUCLEOTIDE SEQUENCE [LARGE SCALE GENOMIC DNA]</scope>
    <source>
        <strain evidence="2 3">IWT5</strain>
    </source>
</reference>
<dbReference type="EMBL" id="BCMJ01000011">
    <property type="protein sequence ID" value="GAX08964.1"/>
    <property type="molecule type" value="Genomic_DNA"/>
</dbReference>
<dbReference type="PROSITE" id="PS51257">
    <property type="entry name" value="PROKAR_LIPOPROTEIN"/>
    <property type="match status" value="1"/>
</dbReference>
<evidence type="ECO:0008006" key="4">
    <source>
        <dbReference type="Google" id="ProtNLM"/>
    </source>
</evidence>
<feature type="chain" id="PRO_5039441751" description="Lipoprotein" evidence="1">
    <location>
        <begin position="22"/>
        <end position="319"/>
    </location>
</feature>
<evidence type="ECO:0000256" key="1">
    <source>
        <dbReference type="SAM" id="SignalP"/>
    </source>
</evidence>
<dbReference type="OrthoDB" id="2281012at2"/>
<evidence type="ECO:0000313" key="2">
    <source>
        <dbReference type="EMBL" id="GAX08964.1"/>
    </source>
</evidence>
<gene>
    <name evidence="2" type="ORF">IWT5_02133</name>
</gene>